<evidence type="ECO:0000256" key="2">
    <source>
        <dbReference type="ARBA" id="ARBA00022801"/>
    </source>
</evidence>
<dbReference type="PROSITE" id="PS51462">
    <property type="entry name" value="NUDIX"/>
    <property type="match status" value="1"/>
</dbReference>
<evidence type="ECO:0000313" key="4">
    <source>
        <dbReference type="EMBL" id="MFG6449156.1"/>
    </source>
</evidence>
<evidence type="ECO:0000259" key="3">
    <source>
        <dbReference type="PROSITE" id="PS51462"/>
    </source>
</evidence>
<evidence type="ECO:0000313" key="5">
    <source>
        <dbReference type="Proteomes" id="UP001606099"/>
    </source>
</evidence>
<dbReference type="Pfam" id="PF00293">
    <property type="entry name" value="NUDIX"/>
    <property type="match status" value="1"/>
</dbReference>
<dbReference type="InterPro" id="IPR000086">
    <property type="entry name" value="NUDIX_hydrolase_dom"/>
</dbReference>
<dbReference type="RefSeq" id="WP_394462085.1">
    <property type="nucleotide sequence ID" value="NZ_JBIGHZ010000005.1"/>
</dbReference>
<sequence>MALTFLAPSLTPAERGVLRAAGLRAQPAWPPAPSTRLWVDGHAVGWLEAPQQAQWLSVAPLPPHDSKGWHWHTGAPQCGWRSRHMQRLAQRLAAVGAIAGWRNEWQDVPALQSAAGSETDAPVVAWLERAAFRFFGLRSRAVHINACDASGRWWCGRRAANKSRDPGLLDNLAAGGVAAGESLKQCALRELWEEAGVPLGAPLALQGCGVLHSRAWTVEGWHNELLHCAVMALPPGFVPHNQDGEVAAFESYTPAEVVAAIDAGLFTVDAAAAFAQTWLGSEG</sequence>
<protein>
    <submittedName>
        <fullName evidence="4">NUDIX domain-containing protein</fullName>
    </submittedName>
</protein>
<accession>A0ABW7FXU1</accession>
<keyword evidence="2" id="KW-0378">Hydrolase</keyword>
<dbReference type="CDD" id="cd03676">
    <property type="entry name" value="NUDIX_Tnr3_like"/>
    <property type="match status" value="1"/>
</dbReference>
<reference evidence="4 5" key="1">
    <citation type="submission" date="2024-08" db="EMBL/GenBank/DDBJ databases">
        <authorList>
            <person name="Lu H."/>
        </authorList>
    </citation>
    <scope>NUCLEOTIDE SEQUENCE [LARGE SCALE GENOMIC DNA]</scope>
    <source>
        <strain evidence="4 5">BYS180W</strain>
    </source>
</reference>
<dbReference type="Gene3D" id="3.90.79.10">
    <property type="entry name" value="Nucleoside Triphosphate Pyrophosphohydrolase"/>
    <property type="match status" value="1"/>
</dbReference>
<keyword evidence="5" id="KW-1185">Reference proteome</keyword>
<feature type="domain" description="Nudix hydrolase" evidence="3">
    <location>
        <begin position="137"/>
        <end position="274"/>
    </location>
</feature>
<dbReference type="EMBL" id="JBIGHZ010000005">
    <property type="protein sequence ID" value="MFG6449156.1"/>
    <property type="molecule type" value="Genomic_DNA"/>
</dbReference>
<comment type="cofactor">
    <cofactor evidence="1">
        <name>Mg(2+)</name>
        <dbReference type="ChEBI" id="CHEBI:18420"/>
    </cofactor>
</comment>
<dbReference type="PROSITE" id="PS00893">
    <property type="entry name" value="NUDIX_BOX"/>
    <property type="match status" value="1"/>
</dbReference>
<dbReference type="SUPFAM" id="SSF55811">
    <property type="entry name" value="Nudix"/>
    <property type="match status" value="1"/>
</dbReference>
<proteinExistence type="predicted"/>
<dbReference type="InterPro" id="IPR015797">
    <property type="entry name" value="NUDIX_hydrolase-like_dom_sf"/>
</dbReference>
<gene>
    <name evidence="4" type="ORF">ACG0Z6_13030</name>
</gene>
<comment type="caution">
    <text evidence="4">The sequence shown here is derived from an EMBL/GenBank/DDBJ whole genome shotgun (WGS) entry which is preliminary data.</text>
</comment>
<name>A0ABW7FXU1_9BURK</name>
<dbReference type="Proteomes" id="UP001606099">
    <property type="component" value="Unassembled WGS sequence"/>
</dbReference>
<dbReference type="InterPro" id="IPR020084">
    <property type="entry name" value="NUDIX_hydrolase_CS"/>
</dbReference>
<evidence type="ECO:0000256" key="1">
    <source>
        <dbReference type="ARBA" id="ARBA00001946"/>
    </source>
</evidence>
<organism evidence="4 5">
    <name type="scientific">Roseateles rivi</name>
    <dbReference type="NCBI Taxonomy" id="3299028"/>
    <lineage>
        <taxon>Bacteria</taxon>
        <taxon>Pseudomonadati</taxon>
        <taxon>Pseudomonadota</taxon>
        <taxon>Betaproteobacteria</taxon>
        <taxon>Burkholderiales</taxon>
        <taxon>Sphaerotilaceae</taxon>
        <taxon>Roseateles</taxon>
    </lineage>
</organism>